<dbReference type="InterPro" id="IPR050477">
    <property type="entry name" value="GrpII_AminoAcid_Decarb"/>
</dbReference>
<dbReference type="HAMAP" id="MF_01610">
    <property type="entry name" value="MfnA_decarbox"/>
    <property type="match status" value="1"/>
</dbReference>
<dbReference type="Pfam" id="PF00282">
    <property type="entry name" value="Pyridoxal_deC"/>
    <property type="match status" value="1"/>
</dbReference>
<dbReference type="GO" id="GO:0015937">
    <property type="term" value="P:coenzyme A biosynthetic process"/>
    <property type="evidence" value="ECO:0007669"/>
    <property type="project" value="UniProtKB-UniRule"/>
</dbReference>
<feature type="modified residue" description="N6-(pyridoxal phosphate)lysine" evidence="6 7">
    <location>
        <position position="223"/>
    </location>
</feature>
<evidence type="ECO:0000256" key="1">
    <source>
        <dbReference type="ARBA" id="ARBA00001933"/>
    </source>
</evidence>
<keyword evidence="3 6" id="KW-0663">Pyridoxal phosphate</keyword>
<dbReference type="NCBIfam" id="TIGR03812">
    <property type="entry name" value="tyr_de_CO2_Arch"/>
    <property type="match status" value="1"/>
</dbReference>
<comment type="pathway">
    <text evidence="6">Cofactor biosynthesis; coenzyme A biosynthesis.</text>
</comment>
<dbReference type="Gene3D" id="3.40.640.10">
    <property type="entry name" value="Type I PLP-dependent aspartate aminotransferase-like (Major domain)"/>
    <property type="match status" value="1"/>
</dbReference>
<evidence type="ECO:0000313" key="8">
    <source>
        <dbReference type="EMBL" id="RZN63907.1"/>
    </source>
</evidence>
<evidence type="ECO:0000256" key="3">
    <source>
        <dbReference type="ARBA" id="ARBA00022898"/>
    </source>
</evidence>
<protein>
    <recommendedName>
        <fullName evidence="6">Probable L-aspartate decarboxylase</fullName>
        <shortName evidence="6">ADC</shortName>
        <ecNumber evidence="6">4.1.1.11</ecNumber>
    </recommendedName>
</protein>
<gene>
    <name evidence="6 8" type="primary">mfnA</name>
    <name evidence="8" type="ORF">EF806_06670</name>
</gene>
<dbReference type="Proteomes" id="UP000317158">
    <property type="component" value="Unassembled WGS sequence"/>
</dbReference>
<accession>A0A520KQT1</accession>
<dbReference type="SUPFAM" id="SSF53383">
    <property type="entry name" value="PLP-dependent transferases"/>
    <property type="match status" value="1"/>
</dbReference>
<dbReference type="InterPro" id="IPR002129">
    <property type="entry name" value="PyrdxlP-dep_de-COase"/>
</dbReference>
<comment type="catalytic activity">
    <reaction evidence="6">
        <text>L-aspartate + H(+) = beta-alanine + CO2</text>
        <dbReference type="Rhea" id="RHEA:19497"/>
        <dbReference type="ChEBI" id="CHEBI:15378"/>
        <dbReference type="ChEBI" id="CHEBI:16526"/>
        <dbReference type="ChEBI" id="CHEBI:29991"/>
        <dbReference type="ChEBI" id="CHEBI:57966"/>
        <dbReference type="EC" id="4.1.1.11"/>
    </reaction>
</comment>
<dbReference type="EMBL" id="RXIF01000012">
    <property type="protein sequence ID" value="RZN63907.1"/>
    <property type="molecule type" value="Genomic_DNA"/>
</dbReference>
<comment type="cofactor">
    <cofactor evidence="1 6 7">
        <name>pyridoxal 5'-phosphate</name>
        <dbReference type="ChEBI" id="CHEBI:597326"/>
    </cofactor>
</comment>
<comment type="similarity">
    <text evidence="6">Belongs to the group II decarboxylase family. MfnA subfamily.</text>
</comment>
<dbReference type="PANTHER" id="PTHR42735:SF6">
    <property type="entry name" value="SPHINGOSINE-1-PHOSPHATE LYASE 1"/>
    <property type="match status" value="1"/>
</dbReference>
<dbReference type="GO" id="GO:0030170">
    <property type="term" value="F:pyridoxal phosphate binding"/>
    <property type="evidence" value="ECO:0007669"/>
    <property type="project" value="UniProtKB-UniRule"/>
</dbReference>
<evidence type="ECO:0000256" key="5">
    <source>
        <dbReference type="ARBA" id="ARBA00038302"/>
    </source>
</evidence>
<dbReference type="GO" id="GO:0019752">
    <property type="term" value="P:carboxylic acid metabolic process"/>
    <property type="evidence" value="ECO:0007669"/>
    <property type="project" value="InterPro"/>
</dbReference>
<dbReference type="InterPro" id="IPR015422">
    <property type="entry name" value="PyrdxlP-dep_Trfase_small"/>
</dbReference>
<comment type="caution">
    <text evidence="8">The sequence shown here is derived from an EMBL/GenBank/DDBJ whole genome shotgun (WGS) entry which is preliminary data.</text>
</comment>
<dbReference type="AlphaFoldDB" id="A0A520KQT1"/>
<dbReference type="GO" id="GO:0004068">
    <property type="term" value="F:aspartate 1-decarboxylase activity"/>
    <property type="evidence" value="ECO:0007669"/>
    <property type="project" value="UniProtKB-UniRule"/>
</dbReference>
<evidence type="ECO:0000313" key="9">
    <source>
        <dbReference type="Proteomes" id="UP000317158"/>
    </source>
</evidence>
<evidence type="ECO:0000256" key="6">
    <source>
        <dbReference type="HAMAP-Rule" id="MF_01610"/>
    </source>
</evidence>
<keyword evidence="2 6" id="KW-0210">Decarboxylase</keyword>
<name>A0A520KQT1_METT2</name>
<evidence type="ECO:0000256" key="2">
    <source>
        <dbReference type="ARBA" id="ARBA00022793"/>
    </source>
</evidence>
<comment type="similarity">
    <text evidence="5">Belongs to the group II decarboxylase family. Sphingosine-1-phosphate lyase subfamily.</text>
</comment>
<proteinExistence type="inferred from homology"/>
<organism evidence="8 9">
    <name type="scientific">Methanoliparum thermophilum</name>
    <dbReference type="NCBI Taxonomy" id="2491083"/>
    <lineage>
        <taxon>Archaea</taxon>
        <taxon>Methanobacteriati</taxon>
        <taxon>Methanobacteriota</taxon>
        <taxon>Candidatus Methanoliparia</taxon>
        <taxon>Candidatus Methanoliparales</taxon>
        <taxon>Candidatus Methanoliparaceae</taxon>
        <taxon>Candidatus Methanoliparum</taxon>
    </lineage>
</organism>
<comment type="function">
    <text evidence="6">Catalyzes the decarboxylation of L-aspartate to produce beta-alanine.</text>
</comment>
<dbReference type="InterPro" id="IPR015421">
    <property type="entry name" value="PyrdxlP-dep_Trfase_major"/>
</dbReference>
<sequence>MDNITKEEDILNLVREAKSEDIPYERVFSSMCTHPHPIAVKAHNLFLSSNAGDPGIFKGTNKLEKKVISMIGDLLHKRDACGYISTGGTESNIQAIRMARNLKQRKKPNFIVSEMGHFSFEKTADILGIKLKKAEVRDDLTIDPDSVERLIDDDTIAIVGIAGTTEFGQIDPIEELSKIALENDVFLHIDGAFGGFVIPFLDKKYMFDFELDGVSSISVDPHKMGMSVIPSGALLTRDKKYLKRLEISTPYLSSKSQFTLTGTRSGASIAATYAVLMYLGWDGFKSIVKSCLRMTNIIVEGMRDLDINPVIDPKMNVLALNVPKLCKVFNTLWKKGWCVSKTRKPKALRLVVMPHITEDIIDDFLKDFKRALREI</sequence>
<dbReference type="InterPro" id="IPR015424">
    <property type="entry name" value="PyrdxlP-dep_Trfase"/>
</dbReference>
<reference evidence="8 9" key="1">
    <citation type="journal article" date="2019" name="Nat. Microbiol.">
        <title>Wide diversity of methane and short-chain alkane metabolisms in uncultured archaea.</title>
        <authorList>
            <person name="Borrel G."/>
            <person name="Adam P.S."/>
            <person name="McKay L.J."/>
            <person name="Chen L.X."/>
            <person name="Sierra-Garcia I.N."/>
            <person name="Sieber C.M."/>
            <person name="Letourneur Q."/>
            <person name="Ghozlane A."/>
            <person name="Andersen G.L."/>
            <person name="Li W.J."/>
            <person name="Hallam S.J."/>
            <person name="Muyzer G."/>
            <person name="de Oliveira V.M."/>
            <person name="Inskeep W.P."/>
            <person name="Banfield J.F."/>
            <person name="Gribaldo S."/>
        </authorList>
    </citation>
    <scope>NUCLEOTIDE SEQUENCE [LARGE SCALE GENOMIC DNA]</scope>
    <source>
        <strain evidence="8">NM1a</strain>
    </source>
</reference>
<dbReference type="EC" id="4.1.1.11" evidence="6"/>
<dbReference type="InterPro" id="IPR020931">
    <property type="entry name" value="MfnA"/>
</dbReference>
<evidence type="ECO:0000256" key="4">
    <source>
        <dbReference type="ARBA" id="ARBA00023239"/>
    </source>
</evidence>
<dbReference type="UniPathway" id="UPA00241"/>
<keyword evidence="4 6" id="KW-0456">Lyase</keyword>
<dbReference type="Gene3D" id="3.90.1150.10">
    <property type="entry name" value="Aspartate Aminotransferase, domain 1"/>
    <property type="match status" value="1"/>
</dbReference>
<evidence type="ECO:0000256" key="7">
    <source>
        <dbReference type="PIRSR" id="PIRSR602129-50"/>
    </source>
</evidence>
<dbReference type="PANTHER" id="PTHR42735">
    <property type="match status" value="1"/>
</dbReference>